<evidence type="ECO:0000313" key="3">
    <source>
        <dbReference type="EMBL" id="CAF3879564.1"/>
    </source>
</evidence>
<keyword evidence="5" id="KW-1185">Reference proteome</keyword>
<evidence type="ECO:0000313" key="4">
    <source>
        <dbReference type="EMBL" id="CAF4172972.1"/>
    </source>
</evidence>
<dbReference type="OrthoDB" id="10068408at2759"/>
<reference evidence="1" key="1">
    <citation type="submission" date="2021-02" db="EMBL/GenBank/DDBJ databases">
        <authorList>
            <person name="Nowell W R."/>
        </authorList>
    </citation>
    <scope>NUCLEOTIDE SEQUENCE</scope>
</reference>
<dbReference type="Proteomes" id="UP000681722">
    <property type="component" value="Unassembled WGS sequence"/>
</dbReference>
<dbReference type="EMBL" id="CAJOBC010005897">
    <property type="protein sequence ID" value="CAF3879564.1"/>
    <property type="molecule type" value="Genomic_DNA"/>
</dbReference>
<accession>A0A814Q7H9</accession>
<dbReference type="Proteomes" id="UP000682733">
    <property type="component" value="Unassembled WGS sequence"/>
</dbReference>
<protein>
    <submittedName>
        <fullName evidence="1">Uncharacterized protein</fullName>
    </submittedName>
</protein>
<evidence type="ECO:0000313" key="2">
    <source>
        <dbReference type="EMBL" id="CAF1363254.1"/>
    </source>
</evidence>
<dbReference type="AlphaFoldDB" id="A0A814Q7H9"/>
<dbReference type="Proteomes" id="UP000677228">
    <property type="component" value="Unassembled WGS sequence"/>
</dbReference>
<dbReference type="EMBL" id="CAJNOQ010005897">
    <property type="protein sequence ID" value="CAF1115654.1"/>
    <property type="molecule type" value="Genomic_DNA"/>
</dbReference>
<sequence length="134" mass="14586">MTTITTTVPRINVHFFYKQVNKKDLEKGLENEAAVAKANEIIKDIKSEGEAGLPELGSLSGATGRPIKILDKKGQFVCIIGEDKGGKPIEVEYHKPNGNNLSGHWTLPGGREPVENNTGENNCLFNVVAVIQMN</sequence>
<dbReference type="EMBL" id="CAJNOK010023470">
    <property type="protein sequence ID" value="CAF1363254.1"/>
    <property type="molecule type" value="Genomic_DNA"/>
</dbReference>
<organism evidence="1 5">
    <name type="scientific">Didymodactylos carnosus</name>
    <dbReference type="NCBI Taxonomy" id="1234261"/>
    <lineage>
        <taxon>Eukaryota</taxon>
        <taxon>Metazoa</taxon>
        <taxon>Spiralia</taxon>
        <taxon>Gnathifera</taxon>
        <taxon>Rotifera</taxon>
        <taxon>Eurotatoria</taxon>
        <taxon>Bdelloidea</taxon>
        <taxon>Philodinida</taxon>
        <taxon>Philodinidae</taxon>
        <taxon>Didymodactylos</taxon>
    </lineage>
</organism>
<dbReference type="Proteomes" id="UP000663829">
    <property type="component" value="Unassembled WGS sequence"/>
</dbReference>
<evidence type="ECO:0000313" key="1">
    <source>
        <dbReference type="EMBL" id="CAF1115654.1"/>
    </source>
</evidence>
<name>A0A814Q7H9_9BILA</name>
<proteinExistence type="predicted"/>
<comment type="caution">
    <text evidence="1">The sequence shown here is derived from an EMBL/GenBank/DDBJ whole genome shotgun (WGS) entry which is preliminary data.</text>
</comment>
<dbReference type="EMBL" id="CAJOBA010045123">
    <property type="protein sequence ID" value="CAF4172972.1"/>
    <property type="molecule type" value="Genomic_DNA"/>
</dbReference>
<evidence type="ECO:0000313" key="5">
    <source>
        <dbReference type="Proteomes" id="UP000663829"/>
    </source>
</evidence>
<gene>
    <name evidence="1" type="ORF">GPM918_LOCUS19443</name>
    <name evidence="2" type="ORF">OVA965_LOCUS31337</name>
    <name evidence="3" type="ORF">SRO942_LOCUS19440</name>
    <name evidence="4" type="ORF">TMI583_LOCUS32163</name>
</gene>